<protein>
    <submittedName>
        <fullName evidence="2">Uncharacterized protein</fullName>
    </submittedName>
</protein>
<dbReference type="EMBL" id="JAFMPM010000008">
    <property type="protein sequence ID" value="MBO0615281.1"/>
    <property type="molecule type" value="Genomic_DNA"/>
</dbReference>
<evidence type="ECO:0000313" key="2">
    <source>
        <dbReference type="EMBL" id="QTX10064.1"/>
    </source>
</evidence>
<dbReference type="EMBL" id="CP072748">
    <property type="protein sequence ID" value="QTX10064.1"/>
    <property type="molecule type" value="Genomic_DNA"/>
</dbReference>
<organism evidence="2">
    <name type="scientific">Thiothrix fructosivorans</name>
    <dbReference type="NCBI Taxonomy" id="111770"/>
    <lineage>
        <taxon>Bacteria</taxon>
        <taxon>Pseudomonadati</taxon>
        <taxon>Pseudomonadota</taxon>
        <taxon>Gammaproteobacteria</taxon>
        <taxon>Thiotrichales</taxon>
        <taxon>Thiotrichaceae</taxon>
        <taxon>Thiothrix</taxon>
    </lineage>
</organism>
<reference evidence="2" key="2">
    <citation type="submission" date="2021-04" db="EMBL/GenBank/DDBJ databases">
        <title>Complete Genome and methylome analysis of Thiothrix fructosivorans ATCC 49748.</title>
        <authorList>
            <person name="Fomenkov A."/>
            <person name="Sun L."/>
            <person name="Vincze T."/>
            <person name="Grabovich M.Y."/>
            <person name="Roberts R.J."/>
        </authorList>
    </citation>
    <scope>NUCLEOTIDE SEQUENCE</scope>
    <source>
        <strain evidence="2">ATCC 49748</strain>
    </source>
</reference>
<sequence length="96" mass="10550">MKAPKLNQIELFARKGGTRANAGRKAGESTSVIRIPTACLPTVTEILTAEQGAAAARVYAKTGKNQRNPYRTEAFESGWWNHGFRMEISRIEGVQS</sequence>
<gene>
    <name evidence="2" type="ORF">J1836_015890</name>
    <name evidence="1" type="ORF">J1836_20505</name>
</gene>
<keyword evidence="3" id="KW-1185">Reference proteome</keyword>
<evidence type="ECO:0000313" key="1">
    <source>
        <dbReference type="EMBL" id="MBO0615281.1"/>
    </source>
</evidence>
<dbReference type="RefSeq" id="WP_207253000.1">
    <property type="nucleotide sequence ID" value="NZ_JAFMPM010000008.1"/>
</dbReference>
<name>A0A8B0SG95_9GAMM</name>
<evidence type="ECO:0000313" key="3">
    <source>
        <dbReference type="Proteomes" id="UP000664466"/>
    </source>
</evidence>
<accession>A0A8B0SG95</accession>
<dbReference type="AlphaFoldDB" id="A0A8B0SG95"/>
<proteinExistence type="predicted"/>
<reference evidence="1 3" key="1">
    <citation type="submission" date="2021-03" db="EMBL/GenBank/DDBJ databases">
        <title>Draft genome and methylome analysis of Thiotrix fructosivoruns ATCC 49748.</title>
        <authorList>
            <person name="Fomenkov A."/>
            <person name="Grabovich M.Y."/>
            <person name="Roberts R.J."/>
        </authorList>
    </citation>
    <scope>NUCLEOTIDE SEQUENCE [LARGE SCALE GENOMIC DNA]</scope>
    <source>
        <strain evidence="1 3">ATCC 49748</strain>
    </source>
</reference>
<dbReference type="Proteomes" id="UP000664466">
    <property type="component" value="Unassembled WGS sequence"/>
</dbReference>